<organism evidence="1 2">
    <name type="scientific">Penicillium ucsense</name>
    <dbReference type="NCBI Taxonomy" id="2839758"/>
    <lineage>
        <taxon>Eukaryota</taxon>
        <taxon>Fungi</taxon>
        <taxon>Dikarya</taxon>
        <taxon>Ascomycota</taxon>
        <taxon>Pezizomycotina</taxon>
        <taxon>Eurotiomycetes</taxon>
        <taxon>Eurotiomycetidae</taxon>
        <taxon>Eurotiales</taxon>
        <taxon>Aspergillaceae</taxon>
        <taxon>Penicillium</taxon>
    </lineage>
</organism>
<accession>A0A8J8WKY2</accession>
<dbReference type="Proteomes" id="UP000631181">
    <property type="component" value="Unassembled WGS sequence"/>
</dbReference>
<evidence type="ECO:0000313" key="1">
    <source>
        <dbReference type="EMBL" id="KAF7717412.1"/>
    </source>
</evidence>
<name>A0A8J8WKY2_9EURO</name>
<proteinExistence type="predicted"/>
<protein>
    <submittedName>
        <fullName evidence="1">Uncharacterized protein</fullName>
    </submittedName>
</protein>
<dbReference type="EMBL" id="WIWV01000027">
    <property type="protein sequence ID" value="KAF7717412.1"/>
    <property type="molecule type" value="Genomic_DNA"/>
</dbReference>
<keyword evidence="2" id="KW-1185">Reference proteome</keyword>
<reference evidence="1" key="1">
    <citation type="journal article" date="2020" name="Front. Microbiol.">
        <title>Gene regulatory networks of Penicillium echinulatum 2HH and Penicillium oxalicum 114-2 inferred by a computational biology approach.</title>
        <authorList>
            <person name="Lenz A.R."/>
            <person name="Galan-Vasquez E."/>
            <person name="Balbinot E."/>
            <person name="De Abreu F.P."/>
            <person name="De Oliveira N.S."/>
            <person name="Da Rosa L.O."/>
            <person name="De Avila E Silva S."/>
            <person name="Camassola M."/>
            <person name="Dillon A.J.P."/>
            <person name="Perez-Rueda E."/>
        </authorList>
    </citation>
    <scope>NUCLEOTIDE SEQUENCE</scope>
    <source>
        <strain evidence="1">S1M29</strain>
    </source>
</reference>
<dbReference type="AlphaFoldDB" id="A0A8J8WKY2"/>
<dbReference type="OrthoDB" id="2440450at2759"/>
<comment type="caution">
    <text evidence="1">The sequence shown here is derived from an EMBL/GenBank/DDBJ whole genome shotgun (WGS) entry which is preliminary data.</text>
</comment>
<sequence length="487" mass="54360">MPAKHASSAFRLEMLTLVHENRTGFSESSFFLQPLPERVHLHQEITFDHLQSHLENGAPETSCRIGERPQKAPPGPIYIPIETTIDYKITIIEHKMAELEDSDMASSGVVESAEVEMTPVDEGEKEEDPGFVSAEAEMAPVLQEEEDEDPGFVSWAGERHPQVLDPLGFRPVWSNVDGYPGEIPSDILEWVGPENPTAADHLRMVGPISSMLWLARFDDLARIMLSPEYSAWDEVMVVPSSATIRSLLPDLAAEERIPSSVYQRYTEYPPALTPVASDSPDLSIPPCVTTATKSFSLLSLFPLTADRNLPDKILSARISFDKPDKLAQRIERDLIQTLGKGLLFRGTKRWFLELQMKWFVPVLNASNTDNEFGPGIYTTSSLAHALSYAGPQGVLLVFKSPDFRNFNVWEPDDNDWRTIVDHWTGRRAATQKPLGWESDVTKGPISVARRRSSTRTRDPGLHTQVVATAYPGTAALARSLCMVIWIE</sequence>
<gene>
    <name evidence="1" type="ORF">PECM_004234</name>
</gene>
<evidence type="ECO:0000313" key="2">
    <source>
        <dbReference type="Proteomes" id="UP000631181"/>
    </source>
</evidence>